<dbReference type="EMBL" id="AZJJ01000001">
    <property type="protein sequence ID" value="ETD27338.1"/>
    <property type="molecule type" value="Genomic_DNA"/>
</dbReference>
<dbReference type="PATRIC" id="fig|1357399.3.peg.262"/>
<feature type="transmembrane region" description="Helical" evidence="1">
    <location>
        <begin position="12"/>
        <end position="33"/>
    </location>
</feature>
<name>V8CIU6_9HELI</name>
<dbReference type="RefSeq" id="WP_023929157.1">
    <property type="nucleotide sequence ID" value="NZ_KI669458.1"/>
</dbReference>
<dbReference type="Proteomes" id="UP000018688">
    <property type="component" value="Unassembled WGS sequence"/>
</dbReference>
<proteinExistence type="predicted"/>
<sequence>MDLLEFIRSVGLEFLLGFFCGVVVACVGGFFFYKARLKEWSAIMESSTSTYKYTLKHISLQQQNALKDKAKEYKHILKQKDSIIAQKDSIISRLEIEKQNLSAINKELLKTSALGQIYGGS</sequence>
<comment type="caution">
    <text evidence="2">The sequence shown here is derived from an EMBL/GenBank/DDBJ whole genome shotgun (WGS) entry which is preliminary data.</text>
</comment>
<dbReference type="HOGENOM" id="CLU_2034849_0_0_7"/>
<evidence type="ECO:0000313" key="2">
    <source>
        <dbReference type="EMBL" id="ETD27338.1"/>
    </source>
</evidence>
<keyword evidence="1" id="KW-0812">Transmembrane</keyword>
<dbReference type="STRING" id="1357399.HMPREF2087_00250"/>
<reference evidence="2 3" key="1">
    <citation type="submission" date="2013-10" db="EMBL/GenBank/DDBJ databases">
        <title>The Genome Sequence of Helicobacter canis NCTC 12740.</title>
        <authorList>
            <consortium name="The Broad Institute Genomics Platform"/>
            <person name="Earl A."/>
            <person name="Fox J.G."/>
            <person name="Shen Z."/>
            <person name="Young S.K."/>
            <person name="Zeng Q."/>
            <person name="Gargeya S."/>
            <person name="Fitzgerald M."/>
            <person name="Abouelleil A."/>
            <person name="Alvarado L."/>
            <person name="Chapman S.B."/>
            <person name="Gainer-Dewar J."/>
            <person name="Goldberg J."/>
            <person name="Griggs A."/>
            <person name="Gujja S."/>
            <person name="Hansen M."/>
            <person name="Howarth C."/>
            <person name="Imamovic A."/>
            <person name="Ireland A."/>
            <person name="Larimer J."/>
            <person name="McCowan C."/>
            <person name="Murphy C."/>
            <person name="Pearson M."/>
            <person name="Poon T.W."/>
            <person name="Priest M."/>
            <person name="Roberts A."/>
            <person name="Saif S."/>
            <person name="Shea T."/>
            <person name="Sykes S."/>
            <person name="Wortman J."/>
            <person name="Nusbaum C."/>
            <person name="Birren B."/>
        </authorList>
    </citation>
    <scope>NUCLEOTIDE SEQUENCE [LARGE SCALE GENOMIC DNA]</scope>
    <source>
        <strain evidence="2 3">NCTC 12740</strain>
    </source>
</reference>
<accession>V8CIU6</accession>
<evidence type="ECO:0000256" key="1">
    <source>
        <dbReference type="SAM" id="Phobius"/>
    </source>
</evidence>
<dbReference type="AlphaFoldDB" id="V8CIU6"/>
<keyword evidence="3" id="KW-1185">Reference proteome</keyword>
<keyword evidence="1" id="KW-0472">Membrane</keyword>
<organism evidence="2 3">
    <name type="scientific">Helicobacter canis NCTC 12740</name>
    <dbReference type="NCBI Taxonomy" id="1357399"/>
    <lineage>
        <taxon>Bacteria</taxon>
        <taxon>Pseudomonadati</taxon>
        <taxon>Campylobacterota</taxon>
        <taxon>Epsilonproteobacteria</taxon>
        <taxon>Campylobacterales</taxon>
        <taxon>Helicobacteraceae</taxon>
        <taxon>Helicobacter</taxon>
    </lineage>
</organism>
<protein>
    <submittedName>
        <fullName evidence="2">Uncharacterized protein</fullName>
    </submittedName>
</protein>
<keyword evidence="1" id="KW-1133">Transmembrane helix</keyword>
<evidence type="ECO:0000313" key="3">
    <source>
        <dbReference type="Proteomes" id="UP000018688"/>
    </source>
</evidence>
<gene>
    <name evidence="2" type="ORF">HMPREF2087_00250</name>
</gene>